<gene>
    <name evidence="1" type="ORF">CGI_10000945</name>
</gene>
<dbReference type="AlphaFoldDB" id="K1PEW3"/>
<dbReference type="EMBL" id="JH823002">
    <property type="protein sequence ID" value="EKC17384.1"/>
    <property type="molecule type" value="Genomic_DNA"/>
</dbReference>
<proteinExistence type="predicted"/>
<dbReference type="InParanoid" id="K1PEW3"/>
<sequence>MHKNRPLLKPMMIVGTDGYILDVIGPYFADYHNNDAARTKHLLLTNESANNWFQENYILTVDRGFQDAVDFLEEEGFNVKMPFYLKKRIKATFNRGS</sequence>
<evidence type="ECO:0000313" key="1">
    <source>
        <dbReference type="EMBL" id="EKC17384.1"/>
    </source>
</evidence>
<name>K1PEW3_MAGGI</name>
<reference evidence="1" key="1">
    <citation type="journal article" date="2012" name="Nature">
        <title>The oyster genome reveals stress adaptation and complexity of shell formation.</title>
        <authorList>
            <person name="Zhang G."/>
            <person name="Fang X."/>
            <person name="Guo X."/>
            <person name="Li L."/>
            <person name="Luo R."/>
            <person name="Xu F."/>
            <person name="Yang P."/>
            <person name="Zhang L."/>
            <person name="Wang X."/>
            <person name="Qi H."/>
            <person name="Xiong Z."/>
            <person name="Que H."/>
            <person name="Xie Y."/>
            <person name="Holland P.W."/>
            <person name="Paps J."/>
            <person name="Zhu Y."/>
            <person name="Wu F."/>
            <person name="Chen Y."/>
            <person name="Wang J."/>
            <person name="Peng C."/>
            <person name="Meng J."/>
            <person name="Yang L."/>
            <person name="Liu J."/>
            <person name="Wen B."/>
            <person name="Zhang N."/>
            <person name="Huang Z."/>
            <person name="Zhu Q."/>
            <person name="Feng Y."/>
            <person name="Mount A."/>
            <person name="Hedgecock D."/>
            <person name="Xu Z."/>
            <person name="Liu Y."/>
            <person name="Domazet-Loso T."/>
            <person name="Du Y."/>
            <person name="Sun X."/>
            <person name="Zhang S."/>
            <person name="Liu B."/>
            <person name="Cheng P."/>
            <person name="Jiang X."/>
            <person name="Li J."/>
            <person name="Fan D."/>
            <person name="Wang W."/>
            <person name="Fu W."/>
            <person name="Wang T."/>
            <person name="Wang B."/>
            <person name="Zhang J."/>
            <person name="Peng Z."/>
            <person name="Li Y."/>
            <person name="Li N."/>
            <person name="Wang J."/>
            <person name="Chen M."/>
            <person name="He Y."/>
            <person name="Tan F."/>
            <person name="Song X."/>
            <person name="Zheng Q."/>
            <person name="Huang R."/>
            <person name="Yang H."/>
            <person name="Du X."/>
            <person name="Chen L."/>
            <person name="Yang M."/>
            <person name="Gaffney P.M."/>
            <person name="Wang S."/>
            <person name="Luo L."/>
            <person name="She Z."/>
            <person name="Ming Y."/>
            <person name="Huang W."/>
            <person name="Zhang S."/>
            <person name="Huang B."/>
            <person name="Zhang Y."/>
            <person name="Qu T."/>
            <person name="Ni P."/>
            <person name="Miao G."/>
            <person name="Wang J."/>
            <person name="Wang Q."/>
            <person name="Steinberg C.E."/>
            <person name="Wang H."/>
            <person name="Li N."/>
            <person name="Qian L."/>
            <person name="Zhang G."/>
            <person name="Li Y."/>
            <person name="Yang H."/>
            <person name="Liu X."/>
            <person name="Wang J."/>
            <person name="Yin Y."/>
            <person name="Wang J."/>
        </authorList>
    </citation>
    <scope>NUCLEOTIDE SEQUENCE [LARGE SCALE GENOMIC DNA]</scope>
    <source>
        <strain evidence="1">05x7-T-G4-1.051#20</strain>
    </source>
</reference>
<organism evidence="1">
    <name type="scientific">Magallana gigas</name>
    <name type="common">Pacific oyster</name>
    <name type="synonym">Crassostrea gigas</name>
    <dbReference type="NCBI Taxonomy" id="29159"/>
    <lineage>
        <taxon>Eukaryota</taxon>
        <taxon>Metazoa</taxon>
        <taxon>Spiralia</taxon>
        <taxon>Lophotrochozoa</taxon>
        <taxon>Mollusca</taxon>
        <taxon>Bivalvia</taxon>
        <taxon>Autobranchia</taxon>
        <taxon>Pteriomorphia</taxon>
        <taxon>Ostreida</taxon>
        <taxon>Ostreoidea</taxon>
        <taxon>Ostreidae</taxon>
        <taxon>Magallana</taxon>
    </lineage>
</organism>
<accession>K1PEW3</accession>
<dbReference type="HOGENOM" id="CLU_2348675_0_0_1"/>
<protein>
    <submittedName>
        <fullName evidence="1">Uncharacterized protein</fullName>
    </submittedName>
</protein>